<dbReference type="PRINTS" id="PR00463">
    <property type="entry name" value="EP450I"/>
</dbReference>
<keyword evidence="12" id="KW-0472">Membrane</keyword>
<proteinExistence type="inferred from homology"/>
<dbReference type="InterPro" id="IPR002401">
    <property type="entry name" value="Cyt_P450_E_grp-I"/>
</dbReference>
<comment type="subcellular location">
    <subcellularLocation>
        <location evidence="3">Endoplasmic reticulum membrane</location>
        <topology evidence="3">Peripheral membrane protein</topology>
    </subcellularLocation>
    <subcellularLocation>
        <location evidence="2">Microsome membrane</location>
        <topology evidence="2">Peripheral membrane protein</topology>
    </subcellularLocation>
</comment>
<evidence type="ECO:0000256" key="9">
    <source>
        <dbReference type="ARBA" id="ARBA00023002"/>
    </source>
</evidence>
<evidence type="ECO:0000313" key="15">
    <source>
        <dbReference type="Proteomes" id="UP001642540"/>
    </source>
</evidence>
<evidence type="ECO:0000256" key="7">
    <source>
        <dbReference type="ARBA" id="ARBA00022824"/>
    </source>
</evidence>
<keyword evidence="7" id="KW-0256">Endoplasmic reticulum</keyword>
<sequence length="527" mass="60232">MWVAVILVAVSSCLIYFLAKKKYSKSIWEKYGVTQVPGGSIMDQISVFAGTKTIMDMDNKKYNLLEKISEKYAGFYDLVGPCILVKDLEILKKVLIKDFDYFIDRRPFFSGAREPLITKMLFSLFGEEWKGVRTSLTPTFTTGKIRRMMENFNQVGNAWVKNFDKQIGGGTSTNVNIQTETIHYTVDIIAASVFGMNAGTIHDRNSIFSKMSLQVAELSTWRIVKFGLSINLPWLVELLNLEIIDQQGLEFFRKVMVQGLNSRMSGEVKRNDFMQLIAEARKGELKGDDNEDLNQFEKDAQISGGAGMKKNYLNDDTMAQAQLIGFFFAGFNTTSNVIAWAAYVLAVHQDVQEKLREELDTKLFKDGDHNMDYDVLNRLVYMDMFLSEVLRKYPPLGRLERKCVKDYHDPESGLRIPKDATVIIPVDGIHNDTQYYEHPDKFYPEHFTPEKKAERNPYTYLPFGVGPRNCIGMRFALVETKSAIAHLVHNFKIEPTKNTPIPIKQRPVGLGVQIPDNLELKLTRRNK</sequence>
<evidence type="ECO:0000256" key="8">
    <source>
        <dbReference type="ARBA" id="ARBA00022848"/>
    </source>
</evidence>
<dbReference type="SUPFAM" id="SSF48264">
    <property type="entry name" value="Cytochrome P450"/>
    <property type="match status" value="1"/>
</dbReference>
<keyword evidence="8" id="KW-0492">Microsome</keyword>
<protein>
    <recommendedName>
        <fullName evidence="16">Cytochrome P450 9e2</fullName>
    </recommendedName>
</protein>
<evidence type="ECO:0000256" key="12">
    <source>
        <dbReference type="ARBA" id="ARBA00023136"/>
    </source>
</evidence>
<dbReference type="Pfam" id="PF00067">
    <property type="entry name" value="p450"/>
    <property type="match status" value="1"/>
</dbReference>
<dbReference type="PRINTS" id="PR00385">
    <property type="entry name" value="P450"/>
</dbReference>
<keyword evidence="15" id="KW-1185">Reference proteome</keyword>
<evidence type="ECO:0000256" key="11">
    <source>
        <dbReference type="ARBA" id="ARBA00023033"/>
    </source>
</evidence>
<dbReference type="PROSITE" id="PS00086">
    <property type="entry name" value="CYTOCHROME_P450"/>
    <property type="match status" value="1"/>
</dbReference>
<name>A0ABP1S797_9HEXA</name>
<keyword evidence="10 13" id="KW-0408">Iron</keyword>
<dbReference type="InterPro" id="IPR050476">
    <property type="entry name" value="Insect_CytP450_Detox"/>
</dbReference>
<dbReference type="PANTHER" id="PTHR24292:SF54">
    <property type="entry name" value="CYP9F3-RELATED"/>
    <property type="match status" value="1"/>
</dbReference>
<comment type="cofactor">
    <cofactor evidence="1">
        <name>heme</name>
        <dbReference type="ChEBI" id="CHEBI:30413"/>
    </cofactor>
</comment>
<evidence type="ECO:0000256" key="3">
    <source>
        <dbReference type="ARBA" id="ARBA00004406"/>
    </source>
</evidence>
<keyword evidence="5 13" id="KW-0349">Heme</keyword>
<accession>A0ABP1S797</accession>
<dbReference type="InterPro" id="IPR017972">
    <property type="entry name" value="Cyt_P450_CS"/>
</dbReference>
<organism evidence="14 15">
    <name type="scientific">Orchesella dallaii</name>
    <dbReference type="NCBI Taxonomy" id="48710"/>
    <lineage>
        <taxon>Eukaryota</taxon>
        <taxon>Metazoa</taxon>
        <taxon>Ecdysozoa</taxon>
        <taxon>Arthropoda</taxon>
        <taxon>Hexapoda</taxon>
        <taxon>Collembola</taxon>
        <taxon>Entomobryomorpha</taxon>
        <taxon>Entomobryoidea</taxon>
        <taxon>Orchesellidae</taxon>
        <taxon>Orchesellinae</taxon>
        <taxon>Orchesella</taxon>
    </lineage>
</organism>
<dbReference type="PANTHER" id="PTHR24292">
    <property type="entry name" value="CYTOCHROME P450"/>
    <property type="match status" value="1"/>
</dbReference>
<dbReference type="InterPro" id="IPR001128">
    <property type="entry name" value="Cyt_P450"/>
</dbReference>
<evidence type="ECO:0000256" key="1">
    <source>
        <dbReference type="ARBA" id="ARBA00001971"/>
    </source>
</evidence>
<evidence type="ECO:0000256" key="6">
    <source>
        <dbReference type="ARBA" id="ARBA00022723"/>
    </source>
</evidence>
<keyword evidence="9 13" id="KW-0560">Oxidoreductase</keyword>
<evidence type="ECO:0000256" key="4">
    <source>
        <dbReference type="ARBA" id="ARBA00010617"/>
    </source>
</evidence>
<keyword evidence="11 13" id="KW-0503">Monooxygenase</keyword>
<dbReference type="InterPro" id="IPR036396">
    <property type="entry name" value="Cyt_P450_sf"/>
</dbReference>
<evidence type="ECO:0000313" key="14">
    <source>
        <dbReference type="EMBL" id="CAL8144564.1"/>
    </source>
</evidence>
<dbReference type="CDD" id="cd11056">
    <property type="entry name" value="CYP6-like"/>
    <property type="match status" value="1"/>
</dbReference>
<reference evidence="14 15" key="1">
    <citation type="submission" date="2024-08" db="EMBL/GenBank/DDBJ databases">
        <authorList>
            <person name="Cucini C."/>
            <person name="Frati F."/>
        </authorList>
    </citation>
    <scope>NUCLEOTIDE SEQUENCE [LARGE SCALE GENOMIC DNA]</scope>
</reference>
<comment type="similarity">
    <text evidence="4 13">Belongs to the cytochrome P450 family.</text>
</comment>
<dbReference type="EMBL" id="CAXLJM020000161">
    <property type="protein sequence ID" value="CAL8144564.1"/>
    <property type="molecule type" value="Genomic_DNA"/>
</dbReference>
<comment type="caution">
    <text evidence="14">The sequence shown here is derived from an EMBL/GenBank/DDBJ whole genome shotgun (WGS) entry which is preliminary data.</text>
</comment>
<dbReference type="Proteomes" id="UP001642540">
    <property type="component" value="Unassembled WGS sequence"/>
</dbReference>
<keyword evidence="6 13" id="KW-0479">Metal-binding</keyword>
<dbReference type="Gene3D" id="1.10.630.10">
    <property type="entry name" value="Cytochrome P450"/>
    <property type="match status" value="1"/>
</dbReference>
<evidence type="ECO:0000256" key="5">
    <source>
        <dbReference type="ARBA" id="ARBA00022617"/>
    </source>
</evidence>
<evidence type="ECO:0008006" key="16">
    <source>
        <dbReference type="Google" id="ProtNLM"/>
    </source>
</evidence>
<gene>
    <name evidence="14" type="ORF">ODALV1_LOCUS30230</name>
</gene>
<evidence type="ECO:0000256" key="10">
    <source>
        <dbReference type="ARBA" id="ARBA00023004"/>
    </source>
</evidence>
<evidence type="ECO:0000256" key="13">
    <source>
        <dbReference type="RuleBase" id="RU000461"/>
    </source>
</evidence>
<evidence type="ECO:0000256" key="2">
    <source>
        <dbReference type="ARBA" id="ARBA00004174"/>
    </source>
</evidence>